<dbReference type="SUPFAM" id="SSF56436">
    <property type="entry name" value="C-type lectin-like"/>
    <property type="match status" value="1"/>
</dbReference>
<dbReference type="PANTHER" id="PTHR23150">
    <property type="entry name" value="SULFATASE MODIFYING FACTOR 1, 2"/>
    <property type="match status" value="1"/>
</dbReference>
<evidence type="ECO:0000259" key="1">
    <source>
        <dbReference type="Pfam" id="PF03781"/>
    </source>
</evidence>
<organism evidence="2 3">
    <name type="scientific">Phormidesmis priestleyi</name>
    <dbReference type="NCBI Taxonomy" id="268141"/>
    <lineage>
        <taxon>Bacteria</taxon>
        <taxon>Bacillati</taxon>
        <taxon>Cyanobacteriota</taxon>
        <taxon>Cyanophyceae</taxon>
        <taxon>Leptolyngbyales</taxon>
        <taxon>Leptolyngbyaceae</taxon>
        <taxon>Phormidesmis</taxon>
    </lineage>
</organism>
<sequence length="280" mass="30923">MTAYTAHKIASTTQTQYFTEPLEGLGNALALDMVLVPAGCFMMGSPDDEPERRESEGPQHEVTLPNFFMGRYPVTQAQWRAVAAIDKVDIKLEPDPPSFKGANLPVEQVSWYEAVEFCERLKKHTKRPYHLPSEAEWEYACRAGTTTPFAFGKTLTTEATSYNGNHTYNDGHKGAYREKTTPVDEFGCANAFGLCDMHGNVDEWCVDHWHDNYEGAPIDGSAWLSADETSGRLVRGGSWGNNPGLCRSASRFDGGPDDRDFGIGFRVCCPVPMTLQPPAG</sequence>
<dbReference type="InterPro" id="IPR005532">
    <property type="entry name" value="SUMF_dom"/>
</dbReference>
<dbReference type="EMBL" id="QBMP01000311">
    <property type="protein sequence ID" value="PZO46405.1"/>
    <property type="molecule type" value="Genomic_DNA"/>
</dbReference>
<proteinExistence type="predicted"/>
<evidence type="ECO:0000313" key="3">
    <source>
        <dbReference type="Proteomes" id="UP000249794"/>
    </source>
</evidence>
<comment type="caution">
    <text evidence="2">The sequence shown here is derived from an EMBL/GenBank/DDBJ whole genome shotgun (WGS) entry which is preliminary data.</text>
</comment>
<evidence type="ECO:0000313" key="2">
    <source>
        <dbReference type="EMBL" id="PZO46405.1"/>
    </source>
</evidence>
<reference evidence="3" key="1">
    <citation type="submission" date="2018-04" db="EMBL/GenBank/DDBJ databases">
        <authorList>
            <person name="Cornet L."/>
        </authorList>
    </citation>
    <scope>NUCLEOTIDE SEQUENCE [LARGE SCALE GENOMIC DNA]</scope>
</reference>
<accession>A0A2W4YIK7</accession>
<dbReference type="Gene3D" id="3.90.1580.10">
    <property type="entry name" value="paralog of FGE (formylglycine-generating enzyme)"/>
    <property type="match status" value="1"/>
</dbReference>
<dbReference type="GO" id="GO:0120147">
    <property type="term" value="F:formylglycine-generating oxidase activity"/>
    <property type="evidence" value="ECO:0007669"/>
    <property type="project" value="TreeGrafter"/>
</dbReference>
<dbReference type="PANTHER" id="PTHR23150:SF19">
    <property type="entry name" value="FORMYLGLYCINE-GENERATING ENZYME"/>
    <property type="match status" value="1"/>
</dbReference>
<dbReference type="InterPro" id="IPR016187">
    <property type="entry name" value="CTDL_fold"/>
</dbReference>
<gene>
    <name evidence="2" type="ORF">DCF15_20320</name>
</gene>
<dbReference type="InterPro" id="IPR051043">
    <property type="entry name" value="Sulfatase_Mod_Factor_Kinase"/>
</dbReference>
<feature type="domain" description="Sulfatase-modifying factor enzyme-like" evidence="1">
    <location>
        <begin position="32"/>
        <end position="267"/>
    </location>
</feature>
<dbReference type="AlphaFoldDB" id="A0A2W4YIK7"/>
<protein>
    <recommendedName>
        <fullName evidence="1">Sulfatase-modifying factor enzyme-like domain-containing protein</fullName>
    </recommendedName>
</protein>
<dbReference type="Pfam" id="PF03781">
    <property type="entry name" value="FGE-sulfatase"/>
    <property type="match status" value="1"/>
</dbReference>
<dbReference type="Proteomes" id="UP000249794">
    <property type="component" value="Unassembled WGS sequence"/>
</dbReference>
<name>A0A2W4YIK7_9CYAN</name>
<dbReference type="InterPro" id="IPR042095">
    <property type="entry name" value="SUMF_sf"/>
</dbReference>
<reference evidence="2 3" key="2">
    <citation type="submission" date="2018-06" db="EMBL/GenBank/DDBJ databases">
        <title>Metagenomic assembly of (sub)arctic Cyanobacteria and their associated microbiome from non-axenic cultures.</title>
        <authorList>
            <person name="Baurain D."/>
        </authorList>
    </citation>
    <scope>NUCLEOTIDE SEQUENCE [LARGE SCALE GENOMIC DNA]</scope>
    <source>
        <strain evidence="2">ULC027bin1</strain>
    </source>
</reference>